<dbReference type="EMBL" id="FNBO01000001">
    <property type="protein sequence ID" value="SDF03581.1"/>
    <property type="molecule type" value="Genomic_DNA"/>
</dbReference>
<accession>A0A1G7HSV6</accession>
<dbReference type="Proteomes" id="UP000324020">
    <property type="component" value="Unassembled WGS sequence"/>
</dbReference>
<evidence type="ECO:0000313" key="2">
    <source>
        <dbReference type="Proteomes" id="UP000324020"/>
    </source>
</evidence>
<gene>
    <name evidence="1" type="ORF">SAMN04488067_101506</name>
</gene>
<evidence type="ECO:0008006" key="3">
    <source>
        <dbReference type="Google" id="ProtNLM"/>
    </source>
</evidence>
<sequence length="151" mass="17084">MPTNSEVEMSEAEVDAHLSRHETGVLALARDDAPYAIPISYGYDADERALYLRLVSTPDSEKREFLASTPRARVVVYEDENDEYASVVGVGTLERVDLDELTPKTIAQYGEARRPLFEIWADDKPDLDISLYRFTPETLTGRTVVVERDEE</sequence>
<dbReference type="Pfam" id="PF12900">
    <property type="entry name" value="Pyridox_ox_2"/>
    <property type="match status" value="1"/>
</dbReference>
<reference evidence="1 2" key="1">
    <citation type="submission" date="2016-10" db="EMBL/GenBank/DDBJ databases">
        <authorList>
            <person name="Varghese N."/>
            <person name="Submissions S."/>
        </authorList>
    </citation>
    <scope>NUCLEOTIDE SEQUENCE [LARGE SCALE GENOMIC DNA]</scope>
    <source>
        <strain evidence="1 2">CGMCC 1.3527</strain>
    </source>
</reference>
<dbReference type="AlphaFoldDB" id="A0A1G7HSV6"/>
<name>A0A1G7HSV6_9EURY</name>
<protein>
    <recommendedName>
        <fullName evidence="3">Pyridoxamine 5'-phosphate oxidase</fullName>
    </recommendedName>
</protein>
<dbReference type="OrthoDB" id="953at2157"/>
<dbReference type="InterPro" id="IPR012349">
    <property type="entry name" value="Split_barrel_FMN-bd"/>
</dbReference>
<dbReference type="InterPro" id="IPR024747">
    <property type="entry name" value="Pyridox_Oxase-rel"/>
</dbReference>
<proteinExistence type="predicted"/>
<dbReference type="Gene3D" id="2.30.110.10">
    <property type="entry name" value="Electron Transport, Fmn-binding Protein, Chain A"/>
    <property type="match status" value="1"/>
</dbReference>
<evidence type="ECO:0000313" key="1">
    <source>
        <dbReference type="EMBL" id="SDF03581.1"/>
    </source>
</evidence>
<dbReference type="SUPFAM" id="SSF50475">
    <property type="entry name" value="FMN-binding split barrel"/>
    <property type="match status" value="1"/>
</dbReference>
<organism evidence="1 2">
    <name type="scientific">Halorubrum xinjiangense</name>
    <dbReference type="NCBI Taxonomy" id="261291"/>
    <lineage>
        <taxon>Archaea</taxon>
        <taxon>Methanobacteriati</taxon>
        <taxon>Methanobacteriota</taxon>
        <taxon>Stenosarchaea group</taxon>
        <taxon>Halobacteria</taxon>
        <taxon>Halobacteriales</taxon>
        <taxon>Haloferacaceae</taxon>
        <taxon>Halorubrum</taxon>
    </lineage>
</organism>
<keyword evidence="2" id="KW-1185">Reference proteome</keyword>
<dbReference type="RefSeq" id="WP_149797476.1">
    <property type="nucleotide sequence ID" value="NZ_FNBO01000001.1"/>
</dbReference>